<dbReference type="WBParaSite" id="ECPE_0000009401-mRNA-1">
    <property type="protein sequence ID" value="ECPE_0000009401-mRNA-1"/>
    <property type="gene ID" value="ECPE_0000009401"/>
</dbReference>
<keyword evidence="2" id="KW-1185">Reference proteome</keyword>
<dbReference type="EMBL" id="UZAN01000248">
    <property type="protein sequence ID" value="VDP18673.1"/>
    <property type="molecule type" value="Genomic_DNA"/>
</dbReference>
<gene>
    <name evidence="1" type="ORF">ECPE_LOCUS95</name>
</gene>
<sequence length="125" mass="14934">MHTQKREAISDTRWHPMWDKLSRSVLSAHPEPEWKGASVICPCLRGINIEKTPPVWSTDSIWIKLCPIAHWYLLRPQMRREKSTEHQHLEWLKQNGIYGYVLSVRRSYVVLHDLRHIWKCMLSSH</sequence>
<evidence type="ECO:0000313" key="1">
    <source>
        <dbReference type="EMBL" id="VDP18673.1"/>
    </source>
</evidence>
<dbReference type="Proteomes" id="UP000272942">
    <property type="component" value="Unassembled WGS sequence"/>
</dbReference>
<dbReference type="AlphaFoldDB" id="A0A182ZZG0"/>
<name>A0A182ZZG0_9TREM</name>
<reference evidence="3" key="1">
    <citation type="submission" date="2016-06" db="UniProtKB">
        <authorList>
            <consortium name="WormBaseParasite"/>
        </authorList>
    </citation>
    <scope>IDENTIFICATION</scope>
</reference>
<evidence type="ECO:0000313" key="2">
    <source>
        <dbReference type="Proteomes" id="UP000272942"/>
    </source>
</evidence>
<organism evidence="3">
    <name type="scientific">Echinostoma caproni</name>
    <dbReference type="NCBI Taxonomy" id="27848"/>
    <lineage>
        <taxon>Eukaryota</taxon>
        <taxon>Metazoa</taxon>
        <taxon>Spiralia</taxon>
        <taxon>Lophotrochozoa</taxon>
        <taxon>Platyhelminthes</taxon>
        <taxon>Trematoda</taxon>
        <taxon>Digenea</taxon>
        <taxon>Plagiorchiida</taxon>
        <taxon>Echinostomata</taxon>
        <taxon>Echinostomatoidea</taxon>
        <taxon>Echinostomatidae</taxon>
        <taxon>Echinostoma</taxon>
    </lineage>
</organism>
<protein>
    <submittedName>
        <fullName evidence="3">TTLL4</fullName>
    </submittedName>
</protein>
<evidence type="ECO:0000313" key="3">
    <source>
        <dbReference type="WBParaSite" id="ECPE_0000009401-mRNA-1"/>
    </source>
</evidence>
<reference evidence="1 2" key="2">
    <citation type="submission" date="2018-11" db="EMBL/GenBank/DDBJ databases">
        <authorList>
            <consortium name="Pathogen Informatics"/>
        </authorList>
    </citation>
    <scope>NUCLEOTIDE SEQUENCE [LARGE SCALE GENOMIC DNA]</scope>
    <source>
        <strain evidence="1 2">Egypt</strain>
    </source>
</reference>
<accession>A0A182ZZG0</accession>
<proteinExistence type="predicted"/>